<evidence type="ECO:0000313" key="8">
    <source>
        <dbReference type="Proteomes" id="UP000684084"/>
    </source>
</evidence>
<dbReference type="Proteomes" id="UP000684084">
    <property type="component" value="Unassembled WGS sequence"/>
</dbReference>
<feature type="domain" description="Protein kinase" evidence="6">
    <location>
        <begin position="1"/>
        <end position="116"/>
    </location>
</feature>
<evidence type="ECO:0000259" key="6">
    <source>
        <dbReference type="PROSITE" id="PS50011"/>
    </source>
</evidence>
<evidence type="ECO:0000256" key="2">
    <source>
        <dbReference type="ARBA" id="ARBA00022741"/>
    </source>
</evidence>
<feature type="transmembrane region" description="Helical" evidence="5">
    <location>
        <begin position="75"/>
        <end position="104"/>
    </location>
</feature>
<keyword evidence="3" id="KW-0418">Kinase</keyword>
<dbReference type="InterPro" id="IPR000719">
    <property type="entry name" value="Prot_kinase_dom"/>
</dbReference>
<sequence length="116" mass="13305">MGFFNPSSNYSFILEYADSGALKNYLKNNFNNKLDFNIKLLFAIQIADAVSCIHQKDIIHNDLHFNNILVHQNNVMLITFGLSCGVVLPRTCFGILITLVDYIINIQIIKRSDKYF</sequence>
<evidence type="ECO:0000256" key="1">
    <source>
        <dbReference type="ARBA" id="ARBA00022679"/>
    </source>
</evidence>
<dbReference type="GO" id="GO:0005524">
    <property type="term" value="F:ATP binding"/>
    <property type="evidence" value="ECO:0007669"/>
    <property type="project" value="UniProtKB-KW"/>
</dbReference>
<dbReference type="Pfam" id="PF07714">
    <property type="entry name" value="PK_Tyr_Ser-Thr"/>
    <property type="match status" value="1"/>
</dbReference>
<dbReference type="PROSITE" id="PS50011">
    <property type="entry name" value="PROTEIN_KINASE_DOM"/>
    <property type="match status" value="1"/>
</dbReference>
<evidence type="ECO:0000256" key="4">
    <source>
        <dbReference type="ARBA" id="ARBA00022840"/>
    </source>
</evidence>
<dbReference type="AlphaFoldDB" id="A0A916EJS4"/>
<comment type="caution">
    <text evidence="7">The sequence shown here is derived from an EMBL/GenBank/DDBJ whole genome shotgun (WGS) entry which is preliminary data.</text>
</comment>
<keyword evidence="5" id="KW-1133">Transmembrane helix</keyword>
<dbReference type="PANTHER" id="PTHR44329">
    <property type="entry name" value="SERINE/THREONINE-PROTEIN KINASE TNNI3K-RELATED"/>
    <property type="match status" value="1"/>
</dbReference>
<proteinExistence type="predicted"/>
<evidence type="ECO:0000256" key="5">
    <source>
        <dbReference type="SAM" id="Phobius"/>
    </source>
</evidence>
<accession>A0A916EJS4</accession>
<dbReference type="EMBL" id="CAGKOT010000062">
    <property type="protein sequence ID" value="CAB5388610.1"/>
    <property type="molecule type" value="Genomic_DNA"/>
</dbReference>
<keyword evidence="5" id="KW-0812">Transmembrane</keyword>
<organism evidence="7 8">
    <name type="scientific">Rhizophagus irregularis</name>
    <dbReference type="NCBI Taxonomy" id="588596"/>
    <lineage>
        <taxon>Eukaryota</taxon>
        <taxon>Fungi</taxon>
        <taxon>Fungi incertae sedis</taxon>
        <taxon>Mucoromycota</taxon>
        <taxon>Glomeromycotina</taxon>
        <taxon>Glomeromycetes</taxon>
        <taxon>Glomerales</taxon>
        <taxon>Glomeraceae</taxon>
        <taxon>Rhizophagus</taxon>
    </lineage>
</organism>
<reference evidence="7" key="1">
    <citation type="submission" date="2020-05" db="EMBL/GenBank/DDBJ databases">
        <authorList>
            <person name="Rincon C."/>
            <person name="Sanders R I."/>
            <person name="Robbins C."/>
            <person name="Chaturvedi A."/>
        </authorList>
    </citation>
    <scope>NUCLEOTIDE SEQUENCE</scope>
    <source>
        <strain evidence="7">CHB12</strain>
    </source>
</reference>
<gene>
    <name evidence="7" type="ORF">CHRIB12_LOCUS20672</name>
</gene>
<evidence type="ECO:0000313" key="7">
    <source>
        <dbReference type="EMBL" id="CAB5388610.1"/>
    </source>
</evidence>
<name>A0A916EJS4_9GLOM</name>
<dbReference type="GO" id="GO:0004674">
    <property type="term" value="F:protein serine/threonine kinase activity"/>
    <property type="evidence" value="ECO:0007669"/>
    <property type="project" value="TreeGrafter"/>
</dbReference>
<keyword evidence="4" id="KW-0067">ATP-binding</keyword>
<keyword evidence="5" id="KW-0472">Membrane</keyword>
<keyword evidence="1" id="KW-0808">Transferase</keyword>
<dbReference type="OrthoDB" id="2442372at2759"/>
<dbReference type="InterPro" id="IPR051681">
    <property type="entry name" value="Ser/Thr_Kinases-Pseudokinases"/>
</dbReference>
<protein>
    <recommendedName>
        <fullName evidence="6">Protein kinase domain-containing protein</fullName>
    </recommendedName>
</protein>
<dbReference type="InterPro" id="IPR001245">
    <property type="entry name" value="Ser-Thr/Tyr_kinase_cat_dom"/>
</dbReference>
<evidence type="ECO:0000256" key="3">
    <source>
        <dbReference type="ARBA" id="ARBA00022777"/>
    </source>
</evidence>
<keyword evidence="2" id="KW-0547">Nucleotide-binding</keyword>
<dbReference type="PANTHER" id="PTHR44329:SF288">
    <property type="entry name" value="MITOGEN-ACTIVATED PROTEIN KINASE KINASE KINASE 20"/>
    <property type="match status" value="1"/>
</dbReference>